<dbReference type="Proteomes" id="UP000248925">
    <property type="component" value="Unassembled WGS sequence"/>
</dbReference>
<keyword evidence="1" id="KW-1133">Transmembrane helix</keyword>
<organism evidence="3 4">
    <name type="scientific">Rhizobium tubonense</name>
    <dbReference type="NCBI Taxonomy" id="484088"/>
    <lineage>
        <taxon>Bacteria</taxon>
        <taxon>Pseudomonadati</taxon>
        <taxon>Pseudomonadota</taxon>
        <taxon>Alphaproteobacteria</taxon>
        <taxon>Hyphomicrobiales</taxon>
        <taxon>Rhizobiaceae</taxon>
        <taxon>Rhizobium/Agrobacterium group</taxon>
        <taxon>Rhizobium</taxon>
    </lineage>
</organism>
<accession>A0A2W4CUF0</accession>
<name>A0A2W4CUF0_9HYPH</name>
<keyword evidence="1" id="KW-0472">Membrane</keyword>
<evidence type="ECO:0000259" key="2">
    <source>
        <dbReference type="Pfam" id="PF07811"/>
    </source>
</evidence>
<dbReference type="Pfam" id="PF07811">
    <property type="entry name" value="TadE"/>
    <property type="match status" value="1"/>
</dbReference>
<keyword evidence="1" id="KW-0812">Transmembrane</keyword>
<feature type="domain" description="TadE-like" evidence="2">
    <location>
        <begin position="32"/>
        <end position="71"/>
    </location>
</feature>
<keyword evidence="4" id="KW-1185">Reference proteome</keyword>
<dbReference type="EMBL" id="PCDP01000005">
    <property type="protein sequence ID" value="PZM16032.1"/>
    <property type="molecule type" value="Genomic_DNA"/>
</dbReference>
<reference evidence="3 4" key="1">
    <citation type="journal article" date="2018" name="Sci. Rep.">
        <title>Rhizobium tumorigenes sp. nov., a novel plant tumorigenic bacterium isolated from cane gall tumors on thornless blackberry.</title>
        <authorList>
            <person name="Kuzmanovi N."/>
            <person name="Smalla K."/>
            <person name="Gronow S."/>
            <person name="PuBawska J."/>
        </authorList>
    </citation>
    <scope>NUCLEOTIDE SEQUENCE [LARGE SCALE GENOMIC DNA]</scope>
    <source>
        <strain evidence="3 4">CCBAU 85046</strain>
    </source>
</reference>
<dbReference type="OrthoDB" id="7990385at2"/>
<feature type="transmembrane region" description="Helical" evidence="1">
    <location>
        <begin position="32"/>
        <end position="53"/>
    </location>
</feature>
<proteinExistence type="predicted"/>
<evidence type="ECO:0000313" key="4">
    <source>
        <dbReference type="Proteomes" id="UP000248925"/>
    </source>
</evidence>
<evidence type="ECO:0000256" key="1">
    <source>
        <dbReference type="SAM" id="Phobius"/>
    </source>
</evidence>
<sequence length="215" mass="23961">MKADDHEADETAETRHPASLSKLRRLLRSKDGATAIEFALLAVPYFMIIFAIIETFVAFTAEQLVTNAVDTLGRQLRTGQITYNMGRSTDKKDFEFRQAFCNEISILIACSALDISGPPSKLSKLYLDVETYTSFGAIPTAIPYATTAQYSDINFSGFKYAPGGPSTTNMLRAYYRWQITADIVRPYITTIRTTGSVPTDYLIVATSVFQNEKYP</sequence>
<dbReference type="AlphaFoldDB" id="A0A2W4CUF0"/>
<evidence type="ECO:0000313" key="3">
    <source>
        <dbReference type="EMBL" id="PZM16032.1"/>
    </source>
</evidence>
<dbReference type="InterPro" id="IPR012495">
    <property type="entry name" value="TadE-like_dom"/>
</dbReference>
<comment type="caution">
    <text evidence="3">The sequence shown here is derived from an EMBL/GenBank/DDBJ whole genome shotgun (WGS) entry which is preliminary data.</text>
</comment>
<dbReference type="RefSeq" id="WP_111158965.1">
    <property type="nucleotide sequence ID" value="NZ_PCDP01000005.1"/>
</dbReference>
<gene>
    <name evidence="3" type="ORF">CPY51_04935</name>
</gene>
<protein>
    <submittedName>
        <fullName evidence="3">Pilus assembly protein TadG</fullName>
    </submittedName>
</protein>